<feature type="compositionally biased region" description="Polar residues" evidence="1">
    <location>
        <begin position="2184"/>
        <end position="2194"/>
    </location>
</feature>
<evidence type="ECO:0000256" key="2">
    <source>
        <dbReference type="SAM" id="SignalP"/>
    </source>
</evidence>
<dbReference type="EMBL" id="JALLPJ020000659">
    <property type="protein sequence ID" value="KAL3786219.1"/>
    <property type="molecule type" value="Genomic_DNA"/>
</dbReference>
<keyword evidence="4" id="KW-1185">Reference proteome</keyword>
<evidence type="ECO:0000313" key="3">
    <source>
        <dbReference type="EMBL" id="KAL3786219.1"/>
    </source>
</evidence>
<dbReference type="InterPro" id="IPR039877">
    <property type="entry name" value="TMEM131-like"/>
</dbReference>
<feature type="compositionally biased region" description="Polar residues" evidence="1">
    <location>
        <begin position="2211"/>
        <end position="2225"/>
    </location>
</feature>
<dbReference type="Proteomes" id="UP001530400">
    <property type="component" value="Unassembled WGS sequence"/>
</dbReference>
<feature type="compositionally biased region" description="Low complexity" evidence="1">
    <location>
        <begin position="2431"/>
        <end position="2442"/>
    </location>
</feature>
<organism evidence="3 4">
    <name type="scientific">Cyclotella atomus</name>
    <dbReference type="NCBI Taxonomy" id="382360"/>
    <lineage>
        <taxon>Eukaryota</taxon>
        <taxon>Sar</taxon>
        <taxon>Stramenopiles</taxon>
        <taxon>Ochrophyta</taxon>
        <taxon>Bacillariophyta</taxon>
        <taxon>Coscinodiscophyceae</taxon>
        <taxon>Thalassiosirophycidae</taxon>
        <taxon>Stephanodiscales</taxon>
        <taxon>Stephanodiscaceae</taxon>
        <taxon>Cyclotella</taxon>
    </lineage>
</organism>
<reference evidence="3 4" key="1">
    <citation type="submission" date="2024-10" db="EMBL/GenBank/DDBJ databases">
        <title>Updated reference genomes for cyclostephanoid diatoms.</title>
        <authorList>
            <person name="Roberts W.R."/>
            <person name="Alverson A.J."/>
        </authorList>
    </citation>
    <scope>NUCLEOTIDE SEQUENCE [LARGE SCALE GENOMIC DNA]</scope>
    <source>
        <strain evidence="3 4">AJA010-31</strain>
    </source>
</reference>
<feature type="compositionally biased region" description="Basic and acidic residues" evidence="1">
    <location>
        <begin position="2383"/>
        <end position="2399"/>
    </location>
</feature>
<feature type="compositionally biased region" description="Polar residues" evidence="1">
    <location>
        <begin position="2481"/>
        <end position="2526"/>
    </location>
</feature>
<feature type="signal peptide" evidence="2">
    <location>
        <begin position="1"/>
        <end position="21"/>
    </location>
</feature>
<proteinExistence type="predicted"/>
<feature type="chain" id="PRO_5044804575" evidence="2">
    <location>
        <begin position="22"/>
        <end position="2740"/>
    </location>
</feature>
<comment type="caution">
    <text evidence="3">The sequence shown here is derived from an EMBL/GenBank/DDBJ whole genome shotgun (WGS) entry which is preliminary data.</text>
</comment>
<gene>
    <name evidence="3" type="ORF">ACHAWO_009622</name>
</gene>
<feature type="compositionally biased region" description="Polar residues" evidence="1">
    <location>
        <begin position="2402"/>
        <end position="2430"/>
    </location>
</feature>
<keyword evidence="2" id="KW-0732">Signal</keyword>
<sequence length="2740" mass="300526">MRRLILIILTALSAIFPPSLLLSLVSPSSPLGCATALPHPSITQSTTAGLTIAAFSLANPEHHVSSVQIGGGLSALANSREFLTPSSGDAINVNSLPEGHKNLDTFKLAVLGAKKGMGSDCVYSMVEFQNNHPTEDIIIYSAHIEPSVVFPLEVADSIAPNPLESAPPPLFPQDYHQIEYDVIPNQKQRDRELHVHPGTTVTVPVSILPHYKRYDGPRITKLANHPHFPIDSSESVMKAIMARGTSSTKSPSTPESAQEHLWNDLSFTSSLNYINEQSLIRLDLYQMDQSIQDTLKHPPSSSFHHILSQGEVHETLLANTSWGFLRMKVPYTCSVDSKEYKYGLPNNLVFMDGGGGWYARTNNTRPSANEQENIFLYDLYMDNPSPDALKVLDIFATRPELIVVQDANSETGNLLYNPLVAVTIPPGKSNEYVATVRLLPDQLTFSDISSVTDLGYLELRTTAGDFSIGLDFIPNRNRWGVIHGIGQNHSTVGNLELTKSFKLSKLSAFLTVSEDHPYHNNSASTVNLYRKSDSYQADRTRQFLDQMTQQNRYTSLNDGSFTENDAFLLAQPSSINFGVITSGSRAIRIPINLANTSPFVLTVMRISVSMRMITDEGFVPLESDHHDLKVGIEFEGCHMIPLHQNGSLYEFPHTMMLLPTTAYNYPISVWCRFIVSPDHALTPRKYVGSIVIRSKANLSPFMSYDDWTQESLLDNPISHRSVTAVPFQVSVIPGNFRISTDSLLFPSHYTMLPPEELSESKRRNKKKVPDYVDRLLEVTNNFMVPITITSMEISNSLEYSLCNSIFSIIPPTDSLDDPWQTAQTNQTWRIPIRFTFSSYLKYIKVSRKCILSLETDLVGKQSLPLIIHSGELLAEVQNGDGGMQGNECVITTNGTLSRDKGLACLSNWIETKKDGQFFSTVMKELKKQSKVDSCRESTNTKSPAEDYFESLLSKRNPHRMEPILLKLGAVSSGSIVKRSILLTNLNPSAVEVTASSSVFDDMNVTIGHKATSIPYALDRMPRRDGHIKWFLSHSTTARSFLSKFNYKVDISLSPRATAGELQSLYGAQAVEFAFQDSSDYKANEIHKTANETMTCTAGFIVSTDGNYRKSFTSRGVGSKKWKIPPGGVARFEVTLRTPDRTELKSDMSSFIATGLALETNFGQAFPIILSYSVLLGHLQLVPSRSVHITNETGQQASDSQPSMQIPMTIRDALTHSNSGGLPVSIQSTFSKKVFLGEIKSCNRWFDFSRKSKDSPPSDSEGTFLSNYLPVKAMNNSLADSPTVISVGEVYSTVSCLDEAGTSSFFSCALLWLNYRASIKPDGCGLADQDLFLSKSETSMNQLKSDATEALVHAVGYFTRPNGAFNPRRGLVDDLLTYDSVSFIEAGGYVLPRDLMIFKKAREAWNAISLHGLNVVTGHLYAFSAYHDRELNTVNKESNDTGANNTGSSRFTEIVNNRSNLISVPVSTILLKTRLDPPQLFDGKSAILEFDPVHVAQTTECYIPVSNPSGVSVRVQLSAAAASTSDLEGDLFVGMKAFMQTSVTARHPWWTGEHYWMSGKDGQIIGAPHNVTFTSGSGSSVNLVQPSLQSISLFLYGCGTRCGKRSDAENTGDDVLYTTIGAGSGSGSTLLGHPWHVNTKLPQPPAKFNTIDHQPFAVGHSALQEVVLPPYGKAKLGPVLFRPTKRGEFNTSIFISNNLTGFEEVKLQGRGMWEKLAFLDNDDGTNGGDIEFRNGRSALIFSGSTTAIDQPVVKSFVLANIGDVPVNISGVNMKSSEIKHFSHRSAHPTSTHHSVGFWSLFQQPKSLNPVDECSNAGFKLVGCKEANSSTSWIQLLFTWLPALSPLRVQSAPDPGNVTTNFTSFQNSFTLQPNENRTFFIEHRPDCVLRASYVSVVFDISGRDVITSSDQWHKTFRSDKLELLVGYSMNPYAYCLPYTPPASTAMEKLISFAVSSRICQNLFPGLVRRKEDHHYVRYELQINYVAVLFFALIMVLLFDLYTSFDLTYGNDEQGPSWKQTRRCLARADPVSADLVALGKEQTKHVLLSRFRKEKVMPTNCVLSDGSFCRDKPGGDVASSSAPYRRISSSSQQAKTFSDSVFHRQTLLANESKYDDFNGTESNSGLLPCGMSWRTAARRGISVSRSGSTSSLAEPQHLARTRSVLLKKKPLQPKDSSIADEPRYSAPLQSGQVSATDNTEHYAPTNIGIDKPPQDQTVLSTNPRNTVPVSIRKEPDSKPSTGPNELHQTKHAISPKATTNKAIPVNAPHGIKDSTSLIIKPTLQADEKLTRSDSFKDTQKEKSTSSQKQAMNERQSRIEKINSTEKPSKKSSKKVIGEVPAKSPTNGKDQISIPRPSSGKSQLSSPAVVKQPLKSQKAKNVSNGKDPAKEKDPHKNRHDAPQAKDTPTSKSNSKAVLPKRSTSAESVPNSTPVSSAQPSPCSESSLTTPKLMAAGELRPPPGLLPPPGFADPPPPGFTDPPFSSERTSPAQQTGEDTPTLLSPQPSFSDLSPSKTLNIPSELQPSTSPPFSLHYDSIPSPSLTGLLSPRFEDGDPRYSPNKEFVNSSMLITDLLPPPPRLTPPLLEPNQSDLADNVDEAGVHDLLGSSNNSFNVMNFLDGIMNDAAKPSQLEESVQNVAAAANPVPLDPWNSLSDRSQRSNPLAAIIGRISDVEATTLRGQDDQHEIAGIPLTSNAPSLLTPAALHSNISSMEPIYASLATEVEDEDDFLEPDSFYSQLLGGD</sequence>
<dbReference type="PANTHER" id="PTHR22050">
    <property type="entry name" value="RW1 PROTEIN HOMOLOG"/>
    <property type="match status" value="1"/>
</dbReference>
<feature type="compositionally biased region" description="Pro residues" evidence="1">
    <location>
        <begin position="2455"/>
        <end position="2475"/>
    </location>
</feature>
<feature type="compositionally biased region" description="Basic and acidic residues" evidence="1">
    <location>
        <begin position="2282"/>
        <end position="2300"/>
    </location>
</feature>
<feature type="compositionally biased region" description="Polar residues" evidence="1">
    <location>
        <begin position="2301"/>
        <end position="2310"/>
    </location>
</feature>
<evidence type="ECO:0000256" key="1">
    <source>
        <dbReference type="SAM" id="MobiDB-lite"/>
    </source>
</evidence>
<accession>A0ABD3PDT1</accession>
<feature type="region of interest" description="Disordered" evidence="1">
    <location>
        <begin position="2141"/>
        <end position="2535"/>
    </location>
</feature>
<feature type="compositionally biased region" description="Basic and acidic residues" evidence="1">
    <location>
        <begin position="2311"/>
        <end position="2325"/>
    </location>
</feature>
<dbReference type="PANTHER" id="PTHR22050:SF0">
    <property type="entry name" value="TRANSMEMBRANE PROTEIN 131 HOMOLOG"/>
    <property type="match status" value="1"/>
</dbReference>
<name>A0ABD3PDT1_9STRA</name>
<evidence type="ECO:0000313" key="4">
    <source>
        <dbReference type="Proteomes" id="UP001530400"/>
    </source>
</evidence>
<protein>
    <submittedName>
        <fullName evidence="3">Uncharacterized protein</fullName>
    </submittedName>
</protein>